<evidence type="ECO:0008006" key="3">
    <source>
        <dbReference type="Google" id="ProtNLM"/>
    </source>
</evidence>
<protein>
    <recommendedName>
        <fullName evidence="3">Transcriptional regulator</fullName>
    </recommendedName>
</protein>
<dbReference type="RefSeq" id="WP_127613174.1">
    <property type="nucleotide sequence ID" value="NZ_RXOL01000005.1"/>
</dbReference>
<name>A0A437GW22_9SPHN</name>
<reference evidence="1 2" key="1">
    <citation type="submission" date="2018-12" db="EMBL/GenBank/DDBJ databases">
        <title>Croceicoccus ponticola sp. nov., a lipolytic bacterium isolated from seawater.</title>
        <authorList>
            <person name="Yoon J.-H."/>
        </authorList>
    </citation>
    <scope>NUCLEOTIDE SEQUENCE [LARGE SCALE GENOMIC DNA]</scope>
    <source>
        <strain evidence="1 2">GM-16</strain>
    </source>
</reference>
<organism evidence="1 2">
    <name type="scientific">Croceicoccus ponticola</name>
    <dbReference type="NCBI Taxonomy" id="2217664"/>
    <lineage>
        <taxon>Bacteria</taxon>
        <taxon>Pseudomonadati</taxon>
        <taxon>Pseudomonadota</taxon>
        <taxon>Alphaproteobacteria</taxon>
        <taxon>Sphingomonadales</taxon>
        <taxon>Erythrobacteraceae</taxon>
        <taxon>Croceicoccus</taxon>
    </lineage>
</organism>
<accession>A0A437GW22</accession>
<dbReference type="OrthoDB" id="8895600at2"/>
<comment type="caution">
    <text evidence="1">The sequence shown here is derived from an EMBL/GenBank/DDBJ whole genome shotgun (WGS) entry which is preliminary data.</text>
</comment>
<dbReference type="AlphaFoldDB" id="A0A437GW22"/>
<sequence>MDMDATLVFHGLAIKKYARPEDVARLICWPHEKVAMRLNEATQSGRVVEISGAYTLGPLARVALDADYSRQYADIRRNDVFLAAYNSFEHVNIELKSLITDWQSVNVGGQTVANDHSDESYDMAIIDKLGGIHDRVEVILAKLSQGIPRLTFYTAALTRALERAEAGEIEWVSDVKIESYHTLWFELHEDLLRITGNQRAE</sequence>
<evidence type="ECO:0000313" key="1">
    <source>
        <dbReference type="EMBL" id="RVQ66074.1"/>
    </source>
</evidence>
<keyword evidence="2" id="KW-1185">Reference proteome</keyword>
<proteinExistence type="predicted"/>
<gene>
    <name evidence="1" type="ORF">EKN06_12135</name>
</gene>
<dbReference type="Proteomes" id="UP000283003">
    <property type="component" value="Unassembled WGS sequence"/>
</dbReference>
<evidence type="ECO:0000313" key="2">
    <source>
        <dbReference type="Proteomes" id="UP000283003"/>
    </source>
</evidence>
<dbReference type="EMBL" id="RXOL01000005">
    <property type="protein sequence ID" value="RVQ66074.1"/>
    <property type="molecule type" value="Genomic_DNA"/>
</dbReference>